<dbReference type="AlphaFoldDB" id="A0ABD0LZ71"/>
<feature type="non-terminal residue" evidence="2">
    <location>
        <position position="1"/>
    </location>
</feature>
<reference evidence="2 3" key="1">
    <citation type="journal article" date="2023" name="Sci. Data">
        <title>Genome assembly of the Korean intertidal mud-creeper Batillaria attramentaria.</title>
        <authorList>
            <person name="Patra A.K."/>
            <person name="Ho P.T."/>
            <person name="Jun S."/>
            <person name="Lee S.J."/>
            <person name="Kim Y."/>
            <person name="Won Y.J."/>
        </authorList>
    </citation>
    <scope>NUCLEOTIDE SEQUENCE [LARGE SCALE GENOMIC DNA]</scope>
    <source>
        <strain evidence="2">Wonlab-2016</strain>
    </source>
</reference>
<feature type="region of interest" description="Disordered" evidence="1">
    <location>
        <begin position="71"/>
        <end position="96"/>
    </location>
</feature>
<dbReference type="EMBL" id="JACVVK020000013">
    <property type="protein sequence ID" value="KAK7504749.1"/>
    <property type="molecule type" value="Genomic_DNA"/>
</dbReference>
<evidence type="ECO:0000256" key="1">
    <source>
        <dbReference type="SAM" id="MobiDB-lite"/>
    </source>
</evidence>
<name>A0ABD0LZ71_9CAEN</name>
<protein>
    <submittedName>
        <fullName evidence="2">Uncharacterized protein</fullName>
    </submittedName>
</protein>
<feature type="non-terminal residue" evidence="2">
    <location>
        <position position="96"/>
    </location>
</feature>
<organism evidence="2 3">
    <name type="scientific">Batillaria attramentaria</name>
    <dbReference type="NCBI Taxonomy" id="370345"/>
    <lineage>
        <taxon>Eukaryota</taxon>
        <taxon>Metazoa</taxon>
        <taxon>Spiralia</taxon>
        <taxon>Lophotrochozoa</taxon>
        <taxon>Mollusca</taxon>
        <taxon>Gastropoda</taxon>
        <taxon>Caenogastropoda</taxon>
        <taxon>Sorbeoconcha</taxon>
        <taxon>Cerithioidea</taxon>
        <taxon>Batillariidae</taxon>
        <taxon>Batillaria</taxon>
    </lineage>
</organism>
<dbReference type="Proteomes" id="UP001519460">
    <property type="component" value="Unassembled WGS sequence"/>
</dbReference>
<keyword evidence="3" id="KW-1185">Reference proteome</keyword>
<proteinExistence type="predicted"/>
<comment type="caution">
    <text evidence="2">The sequence shown here is derived from an EMBL/GenBank/DDBJ whole genome shotgun (WGS) entry which is preliminary data.</text>
</comment>
<sequence>SSKDIRREKGTKRQERMSVTLPLHGGSRVLCQHRPIDGRRRRTLEETMVRIEQRQRAASPRFARLQNRAMVKRTRGRSDEGTFWAANSGTVPPLDQ</sequence>
<accession>A0ABD0LZ71</accession>
<gene>
    <name evidence="2" type="ORF">BaRGS_00003777</name>
</gene>
<evidence type="ECO:0000313" key="3">
    <source>
        <dbReference type="Proteomes" id="UP001519460"/>
    </source>
</evidence>
<evidence type="ECO:0000313" key="2">
    <source>
        <dbReference type="EMBL" id="KAK7504749.1"/>
    </source>
</evidence>